<dbReference type="AlphaFoldDB" id="A0AAE7E4X3"/>
<evidence type="ECO:0000256" key="6">
    <source>
        <dbReference type="ARBA" id="ARBA00022596"/>
    </source>
</evidence>
<keyword evidence="15" id="KW-1185">Reference proteome</keyword>
<dbReference type="PROSITE" id="PS51257">
    <property type="entry name" value="PROKAR_LIPOPROTEIN"/>
    <property type="match status" value="1"/>
</dbReference>
<keyword evidence="6" id="KW-0533">Nickel</keyword>
<keyword evidence="7 13" id="KW-0812">Transmembrane</keyword>
<dbReference type="GO" id="GO:0032025">
    <property type="term" value="P:response to cobalt ion"/>
    <property type="evidence" value="ECO:0007669"/>
    <property type="project" value="TreeGrafter"/>
</dbReference>
<feature type="transmembrane region" description="Helical" evidence="13">
    <location>
        <begin position="250"/>
        <end position="269"/>
    </location>
</feature>
<evidence type="ECO:0000256" key="9">
    <source>
        <dbReference type="ARBA" id="ARBA00023065"/>
    </source>
</evidence>
<proteinExistence type="inferred from homology"/>
<evidence type="ECO:0000256" key="13">
    <source>
        <dbReference type="RuleBase" id="RU362101"/>
    </source>
</evidence>
<dbReference type="RefSeq" id="WP_128359085.1">
    <property type="nucleotide sequence ID" value="NZ_CP053840.1"/>
</dbReference>
<protein>
    <recommendedName>
        <fullName evidence="13">Nickel/cobalt efflux system</fullName>
    </recommendedName>
</protein>
<reference evidence="14 15" key="1">
    <citation type="submission" date="2020-05" db="EMBL/GenBank/DDBJ databases">
        <title>Complete genome sequencing of Campylobacter and Arcobacter type strains.</title>
        <authorList>
            <person name="Miller W.G."/>
            <person name="Yee E."/>
        </authorList>
    </citation>
    <scope>NUCLEOTIDE SEQUENCE [LARGE SCALE GENOMIC DNA]</scope>
    <source>
        <strain evidence="14 15">LMG 26156</strain>
    </source>
</reference>
<evidence type="ECO:0000256" key="4">
    <source>
        <dbReference type="ARBA" id="ARBA00022448"/>
    </source>
</evidence>
<name>A0AAE7E4X3_9BACT</name>
<evidence type="ECO:0000256" key="5">
    <source>
        <dbReference type="ARBA" id="ARBA00022475"/>
    </source>
</evidence>
<dbReference type="InterPro" id="IPR051224">
    <property type="entry name" value="NiCoT_RcnA"/>
</dbReference>
<evidence type="ECO:0000256" key="10">
    <source>
        <dbReference type="ARBA" id="ARBA00023112"/>
    </source>
</evidence>
<dbReference type="Pfam" id="PF03824">
    <property type="entry name" value="NicO"/>
    <property type="match status" value="1"/>
</dbReference>
<dbReference type="Proteomes" id="UP000503482">
    <property type="component" value="Chromosome"/>
</dbReference>
<keyword evidence="5" id="KW-1003">Cell membrane</keyword>
<dbReference type="GO" id="GO:0006824">
    <property type="term" value="P:cobalt ion transport"/>
    <property type="evidence" value="ECO:0007669"/>
    <property type="project" value="UniProtKB-KW"/>
</dbReference>
<dbReference type="KEGG" id="avp:AVENP_2343"/>
<dbReference type="PANTHER" id="PTHR40659">
    <property type="entry name" value="NICKEL/COBALT EFFLUX SYSTEM RCNA"/>
    <property type="match status" value="1"/>
</dbReference>
<feature type="transmembrane region" description="Helical" evidence="13">
    <location>
        <begin position="463"/>
        <end position="484"/>
    </location>
</feature>
<keyword evidence="12" id="KW-0170">Cobalt</keyword>
<keyword evidence="9" id="KW-0406">Ion transport</keyword>
<keyword evidence="4 13" id="KW-0813">Transport</keyword>
<feature type="transmembrane region" description="Helical" evidence="13">
    <location>
        <begin position="328"/>
        <end position="348"/>
    </location>
</feature>
<comment type="subcellular location">
    <subcellularLocation>
        <location evidence="2 13">Cell membrane</location>
        <topology evidence="2 13">Multi-pass membrane protein</topology>
    </subcellularLocation>
</comment>
<evidence type="ECO:0000256" key="11">
    <source>
        <dbReference type="ARBA" id="ARBA00023136"/>
    </source>
</evidence>
<dbReference type="GO" id="GO:0015099">
    <property type="term" value="F:nickel cation transmembrane transporter activity"/>
    <property type="evidence" value="ECO:0007669"/>
    <property type="project" value="UniProtKB-UniRule"/>
</dbReference>
<sequence>MIKFILSLLLFTTILFGCSLCSMITPKTHVDTQIKADKEYIKTLRINWTFADDFTKQLMQIYDTNLDGSFNEKELVLIQASLVDYLEQKHFITAISYGKQIDSKSNDYEVKDFKMNYKNSTLSFTYNIDLNYKIYDKNILQIKIVDDQNYFDIVFNPNKQLMSIPYKIIETSNINDVSFQIDAPQLPEQEDAPKAEIVTPEIKKVEEKVENKESQTPVNTQIQTQNILEKFTQNIKKYLIAIQKGEDKSALFFLLMASFLYGVIHAFGPGHGKALAFSYFSSQKSSVFQALIISLATAFVHILGALGIVLFSVFVLQSVLNRFMQDSVSYITSFSALIIMLLAIYILYRKLSKKSCGCCCSVDLKTTNFTAVSSNMNFVKAASNIPVIKPIRTKRQDLIFVLTAGIIPCPGTVLLFVYAFLLKTYFAVILASISISFGMAFVIFLSSFLGVSLNKASRKSTKLVNILEIGSPIFMFVLGLLLFLNANKF</sequence>
<dbReference type="GO" id="GO:0046583">
    <property type="term" value="F:monoatomic cation efflux transmembrane transporter activity"/>
    <property type="evidence" value="ECO:0007669"/>
    <property type="project" value="TreeGrafter"/>
</dbReference>
<evidence type="ECO:0000313" key="14">
    <source>
        <dbReference type="EMBL" id="QKF67869.1"/>
    </source>
</evidence>
<dbReference type="PANTHER" id="PTHR40659:SF1">
    <property type="entry name" value="NICKEL_COBALT EFFLUX SYSTEM RCNA"/>
    <property type="match status" value="1"/>
</dbReference>
<accession>A0AAE7E4X3</accession>
<dbReference type="InterPro" id="IPR010412">
    <property type="entry name" value="DUF1007"/>
</dbReference>
<evidence type="ECO:0000256" key="8">
    <source>
        <dbReference type="ARBA" id="ARBA00022989"/>
    </source>
</evidence>
<dbReference type="GO" id="GO:0010045">
    <property type="term" value="P:response to nickel cation"/>
    <property type="evidence" value="ECO:0007669"/>
    <property type="project" value="TreeGrafter"/>
</dbReference>
<feature type="transmembrane region" description="Helical" evidence="13">
    <location>
        <begin position="290"/>
        <end position="316"/>
    </location>
</feature>
<keyword evidence="11 13" id="KW-0472">Membrane</keyword>
<dbReference type="EMBL" id="CP053840">
    <property type="protein sequence ID" value="QKF67869.1"/>
    <property type="molecule type" value="Genomic_DNA"/>
</dbReference>
<keyword evidence="8 13" id="KW-1133">Transmembrane helix</keyword>
<evidence type="ECO:0000256" key="7">
    <source>
        <dbReference type="ARBA" id="ARBA00022692"/>
    </source>
</evidence>
<feature type="transmembrane region" description="Helical" evidence="13">
    <location>
        <begin position="398"/>
        <end position="421"/>
    </location>
</feature>
<dbReference type="Pfam" id="PF06226">
    <property type="entry name" value="DUF1007"/>
    <property type="match status" value="1"/>
</dbReference>
<comment type="function">
    <text evidence="1">Efflux system for nickel and cobalt.</text>
</comment>
<evidence type="ECO:0000256" key="12">
    <source>
        <dbReference type="ARBA" id="ARBA00023285"/>
    </source>
</evidence>
<evidence type="ECO:0000256" key="3">
    <source>
        <dbReference type="ARBA" id="ARBA00022426"/>
    </source>
</evidence>
<feature type="transmembrane region" description="Helical" evidence="13">
    <location>
        <begin position="427"/>
        <end position="451"/>
    </location>
</feature>
<keyword evidence="10" id="KW-0921">Nickel transport</keyword>
<gene>
    <name evidence="14" type="ORF">AVENP_2343</name>
</gene>
<comment type="similarity">
    <text evidence="13">Belongs to the NiCoT transporter (TC 2.A.52) family.</text>
</comment>
<evidence type="ECO:0000256" key="2">
    <source>
        <dbReference type="ARBA" id="ARBA00004651"/>
    </source>
</evidence>
<keyword evidence="3" id="KW-0171">Cobalt transport</keyword>
<evidence type="ECO:0000313" key="15">
    <source>
        <dbReference type="Proteomes" id="UP000503482"/>
    </source>
</evidence>
<evidence type="ECO:0000256" key="1">
    <source>
        <dbReference type="ARBA" id="ARBA00002510"/>
    </source>
</evidence>
<dbReference type="InterPro" id="IPR011541">
    <property type="entry name" value="Ni/Co_transpt_high_affinity"/>
</dbReference>
<dbReference type="GO" id="GO:0005886">
    <property type="term" value="C:plasma membrane"/>
    <property type="evidence" value="ECO:0007669"/>
    <property type="project" value="UniProtKB-SubCell"/>
</dbReference>
<organism evidence="14 15">
    <name type="scientific">Arcobacter venerupis</name>
    <dbReference type="NCBI Taxonomy" id="1054033"/>
    <lineage>
        <taxon>Bacteria</taxon>
        <taxon>Pseudomonadati</taxon>
        <taxon>Campylobacterota</taxon>
        <taxon>Epsilonproteobacteria</taxon>
        <taxon>Campylobacterales</taxon>
        <taxon>Arcobacteraceae</taxon>
        <taxon>Arcobacter</taxon>
    </lineage>
</organism>